<organism evidence="2 3">
    <name type="scientific">Arcobacter nitrofigilis (strain ATCC 33309 / DSM 7299 / CCUG 15893 / LMG 7604 / NCTC 12251 / CI)</name>
    <name type="common">Campylobacter nitrofigilis</name>
    <dbReference type="NCBI Taxonomy" id="572480"/>
    <lineage>
        <taxon>Bacteria</taxon>
        <taxon>Pseudomonadati</taxon>
        <taxon>Campylobacterota</taxon>
        <taxon>Epsilonproteobacteria</taxon>
        <taxon>Campylobacterales</taxon>
        <taxon>Arcobacteraceae</taxon>
        <taxon>Arcobacter</taxon>
    </lineage>
</organism>
<evidence type="ECO:0000313" key="3">
    <source>
        <dbReference type="Proteomes" id="UP000000939"/>
    </source>
</evidence>
<dbReference type="Pfam" id="PF03473">
    <property type="entry name" value="MOSC"/>
    <property type="match status" value="1"/>
</dbReference>
<dbReference type="Gene3D" id="2.40.33.20">
    <property type="entry name" value="PK beta-barrel domain-like"/>
    <property type="match status" value="1"/>
</dbReference>
<dbReference type="GO" id="GO:0003824">
    <property type="term" value="F:catalytic activity"/>
    <property type="evidence" value="ECO:0007669"/>
    <property type="project" value="InterPro"/>
</dbReference>
<dbReference type="RefSeq" id="WP_013135607.1">
    <property type="nucleotide sequence ID" value="NC_014166.1"/>
</dbReference>
<dbReference type="eggNOG" id="COG2258">
    <property type="taxonomic scope" value="Bacteria"/>
</dbReference>
<keyword evidence="3" id="KW-1185">Reference proteome</keyword>
<dbReference type="Proteomes" id="UP000000939">
    <property type="component" value="Chromosome"/>
</dbReference>
<evidence type="ECO:0000259" key="1">
    <source>
        <dbReference type="PROSITE" id="PS51340"/>
    </source>
</evidence>
<dbReference type="PROSITE" id="PS51340">
    <property type="entry name" value="MOSC"/>
    <property type="match status" value="1"/>
</dbReference>
<dbReference type="HOGENOM" id="CLU_122785_1_0_7"/>
<feature type="domain" description="MOSC" evidence="1">
    <location>
        <begin position="23"/>
        <end position="147"/>
    </location>
</feature>
<dbReference type="InterPro" id="IPR005302">
    <property type="entry name" value="MoCF_Sase_C"/>
</dbReference>
<dbReference type="KEGG" id="ant:Arnit_1808"/>
<protein>
    <recommendedName>
        <fullName evidence="1">MOSC domain-containing protein</fullName>
    </recommendedName>
</protein>
<dbReference type="STRING" id="572480.Arnit_1808"/>
<dbReference type="EMBL" id="CP001999">
    <property type="protein sequence ID" value="ADG93462.1"/>
    <property type="molecule type" value="Genomic_DNA"/>
</dbReference>
<name>D5V1M8_ARCNC</name>
<dbReference type="GO" id="GO:0030151">
    <property type="term" value="F:molybdenum ion binding"/>
    <property type="evidence" value="ECO:0007669"/>
    <property type="project" value="InterPro"/>
</dbReference>
<dbReference type="GO" id="GO:0030170">
    <property type="term" value="F:pyridoxal phosphate binding"/>
    <property type="evidence" value="ECO:0007669"/>
    <property type="project" value="InterPro"/>
</dbReference>
<dbReference type="OrthoDB" id="9784492at2"/>
<evidence type="ECO:0000313" key="2">
    <source>
        <dbReference type="EMBL" id="ADG93462.1"/>
    </source>
</evidence>
<dbReference type="InterPro" id="IPR011037">
    <property type="entry name" value="Pyrv_Knase-like_insert_dom_sf"/>
</dbReference>
<accession>D5V1M8</accession>
<reference evidence="2 3" key="1">
    <citation type="journal article" date="2010" name="Stand. Genomic Sci.">
        <title>Complete genome sequence of Arcobacter nitrofigilis type strain (CI).</title>
        <authorList>
            <person name="Pati A."/>
            <person name="Gronow S."/>
            <person name="Lapidus A."/>
            <person name="Copeland A."/>
            <person name="Glavina Del Rio T."/>
            <person name="Nolan M."/>
            <person name="Lucas S."/>
            <person name="Tice H."/>
            <person name="Cheng J.F."/>
            <person name="Han C."/>
            <person name="Chertkov O."/>
            <person name="Bruce D."/>
            <person name="Tapia R."/>
            <person name="Goodwin L."/>
            <person name="Pitluck S."/>
            <person name="Liolios K."/>
            <person name="Ivanova N."/>
            <person name="Mavromatis K."/>
            <person name="Chen A."/>
            <person name="Palaniappan K."/>
            <person name="Land M."/>
            <person name="Hauser L."/>
            <person name="Chang Y.J."/>
            <person name="Jeffries C.D."/>
            <person name="Detter J.C."/>
            <person name="Rohde M."/>
            <person name="Goker M."/>
            <person name="Bristow J."/>
            <person name="Eisen J.A."/>
            <person name="Markowitz V."/>
            <person name="Hugenholtz P."/>
            <person name="Klenk H.P."/>
            <person name="Kyrpides N.C."/>
        </authorList>
    </citation>
    <scope>NUCLEOTIDE SEQUENCE [LARGE SCALE GENOMIC DNA]</scope>
    <source>
        <strain evidence="3">ATCC 33309 / DSM 7299 / CCUG 15893 / LMG 7604 / NCTC 12251 / CI</strain>
    </source>
</reference>
<dbReference type="SUPFAM" id="SSF50800">
    <property type="entry name" value="PK beta-barrel domain-like"/>
    <property type="match status" value="1"/>
</dbReference>
<sequence length="147" mass="16581">MKKLGKVIGTFSATKESKSSSPRPKVEILNLIKDFGIKNDKFAQKDLDKTVMVLGVNSYEVSLQNNINLEFGSLGENVIFDFNPHTLPIGTVLQIGECQIQIMQKCTMCDHLSIFHKRLPKIVKDCRGLYCKILKNGTIEVDFDVYI</sequence>
<dbReference type="AlphaFoldDB" id="D5V1M8"/>
<proteinExistence type="predicted"/>
<gene>
    <name evidence="2" type="ordered locus">Arnit_1808</name>
</gene>